<protein>
    <submittedName>
        <fullName evidence="3">Uncharacterized protein</fullName>
    </submittedName>
</protein>
<dbReference type="PROSITE" id="PS50293">
    <property type="entry name" value="TPR_REGION"/>
    <property type="match status" value="1"/>
</dbReference>
<gene>
    <name evidence="3" type="ORF">METZ01_LOCUS226814</name>
</gene>
<name>A0A382GFH0_9ZZZZ</name>
<evidence type="ECO:0000256" key="1">
    <source>
        <dbReference type="ARBA" id="ARBA00022737"/>
    </source>
</evidence>
<proteinExistence type="predicted"/>
<keyword evidence="2" id="KW-0802">TPR repeat</keyword>
<dbReference type="PROSITE" id="PS50005">
    <property type="entry name" value="TPR"/>
    <property type="match status" value="3"/>
</dbReference>
<dbReference type="SUPFAM" id="SSF48452">
    <property type="entry name" value="TPR-like"/>
    <property type="match status" value="1"/>
</dbReference>
<dbReference type="AlphaFoldDB" id="A0A382GFH0"/>
<dbReference type="InterPro" id="IPR050498">
    <property type="entry name" value="Ycf3"/>
</dbReference>
<dbReference type="InterPro" id="IPR011990">
    <property type="entry name" value="TPR-like_helical_dom_sf"/>
</dbReference>
<accession>A0A382GFH0</accession>
<reference evidence="3" key="1">
    <citation type="submission" date="2018-05" db="EMBL/GenBank/DDBJ databases">
        <authorList>
            <person name="Lanie J.A."/>
            <person name="Ng W.-L."/>
            <person name="Kazmierczak K.M."/>
            <person name="Andrzejewski T.M."/>
            <person name="Davidsen T.M."/>
            <person name="Wayne K.J."/>
            <person name="Tettelin H."/>
            <person name="Glass J.I."/>
            <person name="Rusch D."/>
            <person name="Podicherti R."/>
            <person name="Tsui H.-C.T."/>
            <person name="Winkler M.E."/>
        </authorList>
    </citation>
    <scope>NUCLEOTIDE SEQUENCE</scope>
</reference>
<dbReference type="GO" id="GO:0046813">
    <property type="term" value="P:receptor-mediated virion attachment to host cell"/>
    <property type="evidence" value="ECO:0007669"/>
    <property type="project" value="TreeGrafter"/>
</dbReference>
<keyword evidence="1" id="KW-0677">Repeat</keyword>
<evidence type="ECO:0000256" key="2">
    <source>
        <dbReference type="ARBA" id="ARBA00022803"/>
    </source>
</evidence>
<dbReference type="PANTHER" id="PTHR44858:SF1">
    <property type="entry name" value="UDP-N-ACETYLGLUCOSAMINE--PEPTIDE N-ACETYLGLUCOSAMINYLTRANSFERASE SPINDLY-RELATED"/>
    <property type="match status" value="1"/>
</dbReference>
<dbReference type="Gene3D" id="1.25.40.10">
    <property type="entry name" value="Tetratricopeptide repeat domain"/>
    <property type="match status" value="2"/>
</dbReference>
<dbReference type="PANTHER" id="PTHR44858">
    <property type="entry name" value="TETRATRICOPEPTIDE REPEAT PROTEIN 6"/>
    <property type="match status" value="1"/>
</dbReference>
<dbReference type="EMBL" id="UINC01055275">
    <property type="protein sequence ID" value="SVB73960.1"/>
    <property type="molecule type" value="Genomic_DNA"/>
</dbReference>
<sequence>VKIVDLFGIWSMCLLFFSYQEFKVPISTAVASVNSANQMGIKRAEDTHFQRGMHNTKVGLYDHAITEFQEVLKLNPAHSAAFCQMGAVYRLKNMLNEAAGAYQPALTVPAIGNSHGVANLCLGMIYNSQGKFQRAEQHAEKAAELMPKMANPHCQLGNVYTRRGKFKLAIEQYQKALQLD</sequence>
<feature type="non-terminal residue" evidence="3">
    <location>
        <position position="180"/>
    </location>
</feature>
<dbReference type="Pfam" id="PF13424">
    <property type="entry name" value="TPR_12"/>
    <property type="match status" value="1"/>
</dbReference>
<dbReference type="SMART" id="SM00028">
    <property type="entry name" value="TPR"/>
    <property type="match status" value="4"/>
</dbReference>
<organism evidence="3">
    <name type="scientific">marine metagenome</name>
    <dbReference type="NCBI Taxonomy" id="408172"/>
    <lineage>
        <taxon>unclassified sequences</taxon>
        <taxon>metagenomes</taxon>
        <taxon>ecological metagenomes</taxon>
    </lineage>
</organism>
<evidence type="ECO:0000313" key="3">
    <source>
        <dbReference type="EMBL" id="SVB73960.1"/>
    </source>
</evidence>
<feature type="non-terminal residue" evidence="3">
    <location>
        <position position="1"/>
    </location>
</feature>
<dbReference type="InterPro" id="IPR019734">
    <property type="entry name" value="TPR_rpt"/>
</dbReference>
<dbReference type="GO" id="GO:0009279">
    <property type="term" value="C:cell outer membrane"/>
    <property type="evidence" value="ECO:0007669"/>
    <property type="project" value="TreeGrafter"/>
</dbReference>